<keyword evidence="1" id="KW-1133">Transmembrane helix</keyword>
<feature type="non-terminal residue" evidence="2">
    <location>
        <position position="1"/>
    </location>
</feature>
<evidence type="ECO:0000313" key="3">
    <source>
        <dbReference type="Proteomes" id="UP001154282"/>
    </source>
</evidence>
<evidence type="ECO:0000256" key="1">
    <source>
        <dbReference type="SAM" id="Phobius"/>
    </source>
</evidence>
<accession>A0AAV0HY67</accession>
<evidence type="ECO:0000313" key="2">
    <source>
        <dbReference type="EMBL" id="CAI0390315.1"/>
    </source>
</evidence>
<protein>
    <submittedName>
        <fullName evidence="2">Uncharacterized protein</fullName>
    </submittedName>
</protein>
<feature type="transmembrane region" description="Helical" evidence="1">
    <location>
        <begin position="23"/>
        <end position="50"/>
    </location>
</feature>
<comment type="caution">
    <text evidence="2">The sequence shown here is derived from an EMBL/GenBank/DDBJ whole genome shotgun (WGS) entry which is preliminary data.</text>
</comment>
<name>A0AAV0HY67_9ROSI</name>
<gene>
    <name evidence="2" type="ORF">LITE_LOCUS6682</name>
</gene>
<dbReference type="AlphaFoldDB" id="A0AAV0HY67"/>
<organism evidence="2 3">
    <name type="scientific">Linum tenue</name>
    <dbReference type="NCBI Taxonomy" id="586396"/>
    <lineage>
        <taxon>Eukaryota</taxon>
        <taxon>Viridiplantae</taxon>
        <taxon>Streptophyta</taxon>
        <taxon>Embryophyta</taxon>
        <taxon>Tracheophyta</taxon>
        <taxon>Spermatophyta</taxon>
        <taxon>Magnoliopsida</taxon>
        <taxon>eudicotyledons</taxon>
        <taxon>Gunneridae</taxon>
        <taxon>Pentapetalae</taxon>
        <taxon>rosids</taxon>
        <taxon>fabids</taxon>
        <taxon>Malpighiales</taxon>
        <taxon>Linaceae</taxon>
        <taxon>Linum</taxon>
    </lineage>
</organism>
<keyword evidence="1" id="KW-0812">Transmembrane</keyword>
<feature type="non-terminal residue" evidence="2">
    <location>
        <position position="87"/>
    </location>
</feature>
<keyword evidence="1" id="KW-0472">Membrane</keyword>
<reference evidence="2" key="1">
    <citation type="submission" date="2022-08" db="EMBL/GenBank/DDBJ databases">
        <authorList>
            <person name="Gutierrez-Valencia J."/>
        </authorList>
    </citation>
    <scope>NUCLEOTIDE SEQUENCE</scope>
</reference>
<proteinExistence type="predicted"/>
<sequence length="87" mass="10053">LFLSSSCLLYLCRYTLWFSSPFYLLFLPLVVLVDGYCLFWCSCLSSFILIGRHRTFLALYLSHEVSSINHVKCISLSSRLKLWGFSG</sequence>
<dbReference type="EMBL" id="CAMGYJ010000003">
    <property type="protein sequence ID" value="CAI0390315.1"/>
    <property type="molecule type" value="Genomic_DNA"/>
</dbReference>
<keyword evidence="3" id="KW-1185">Reference proteome</keyword>
<dbReference type="Proteomes" id="UP001154282">
    <property type="component" value="Unassembled WGS sequence"/>
</dbReference>